<dbReference type="Proteomes" id="UP000467841">
    <property type="component" value="Unassembled WGS sequence"/>
</dbReference>
<accession>A0A6D2KML8</accession>
<dbReference type="EMBL" id="CACVBM020001718">
    <property type="protein sequence ID" value="CAA7058187.1"/>
    <property type="molecule type" value="Genomic_DNA"/>
</dbReference>
<reference evidence="1" key="1">
    <citation type="submission" date="2020-01" db="EMBL/GenBank/DDBJ databases">
        <authorList>
            <person name="Mishra B."/>
        </authorList>
    </citation>
    <scope>NUCLEOTIDE SEQUENCE [LARGE SCALE GENOMIC DNA]</scope>
</reference>
<evidence type="ECO:0000313" key="2">
    <source>
        <dbReference type="Proteomes" id="UP000467841"/>
    </source>
</evidence>
<evidence type="ECO:0000313" key="1">
    <source>
        <dbReference type="EMBL" id="CAA7058187.1"/>
    </source>
</evidence>
<sequence length="101" mass="12146">MSVQRQIWDIFESLGHKPRWFDKKDKKDSPMFILDCRVPLNKDNALPQAELNYDHVDIQLQISRSDHLASMFPDDEEDYTFRLKRWGVRLLDDYSSAEKDW</sequence>
<keyword evidence="2" id="KW-1185">Reference proteome</keyword>
<dbReference type="AlphaFoldDB" id="A0A6D2KML8"/>
<gene>
    <name evidence="1" type="ORF">MERR_LOCUS45423</name>
</gene>
<protein>
    <submittedName>
        <fullName evidence="1">Uncharacterized protein</fullName>
    </submittedName>
</protein>
<dbReference type="OrthoDB" id="1095921at2759"/>
<comment type="caution">
    <text evidence="1">The sequence shown here is derived from an EMBL/GenBank/DDBJ whole genome shotgun (WGS) entry which is preliminary data.</text>
</comment>
<name>A0A6D2KML8_9BRAS</name>
<organism evidence="1 2">
    <name type="scientific">Microthlaspi erraticum</name>
    <dbReference type="NCBI Taxonomy" id="1685480"/>
    <lineage>
        <taxon>Eukaryota</taxon>
        <taxon>Viridiplantae</taxon>
        <taxon>Streptophyta</taxon>
        <taxon>Embryophyta</taxon>
        <taxon>Tracheophyta</taxon>
        <taxon>Spermatophyta</taxon>
        <taxon>Magnoliopsida</taxon>
        <taxon>eudicotyledons</taxon>
        <taxon>Gunneridae</taxon>
        <taxon>Pentapetalae</taxon>
        <taxon>rosids</taxon>
        <taxon>malvids</taxon>
        <taxon>Brassicales</taxon>
        <taxon>Brassicaceae</taxon>
        <taxon>Coluteocarpeae</taxon>
        <taxon>Microthlaspi</taxon>
    </lineage>
</organism>
<proteinExistence type="predicted"/>